<dbReference type="InterPro" id="IPR037959">
    <property type="entry name" value="PICK1_BAR"/>
</dbReference>
<sequence>MVALRSRLLLIIIVKYKKELETKRVRILELKKKVIACKMLTDTEDDFFYEEDKIFDIAPISATNSTDTQLVQKVPSSTSQSNETFDSKETTTISTQPVDDILVTGEMGATVVCAGSPTHNERFYAFAKQKFELERLGMTVSTKSVVMIKDESNLIGISIGGGAPLCPCLYIVQIFDGTPAAREGSLESGDELLAINNVSVKGKTKVQVAKMIQIASQQVTIHYNKLHADPERGKSLDIILKKLKHRIVDNMSSNTADTLGLSRAILCNDSLVKRLEELEGTEMMYKGLVEHAKRMLKAYYDLLQTYRLFGDCFMCISTREPQMRASEAFRIFGEFHRHLEKDGLEIIKQIKPILDDLGTYLHKAIPDTKLTVRRYMDAKFTYLSYCLKVKEMDDEEHGFASIQEPLYRVETGNYEYRLILRCRQDARGKFAKLRTDVLEKMELLECKHANDLTNQLRGLLNSLKQLNQSVVQRMDSLPHLFPIEVDFKETDFQYKSQILEPQKLDEDEDHENVSQSRNACTEIVCGLEAVEEPAPIVNILKEENASSLNDNDSLLRDLGLLGIDLNAKPPLLLSENQNVTDDFGVMAGAAALPTISNNNKIFDFDLFLNQCPSTSPSTGTITKSNPEQDLMTVNAWYHCEVCDVNITFKEREYHEQKCPIDEDALKTSKGEPLEYIRNGVLYTASVEKKKFEIPELEDMPNRYINQLLFVSEGAIRLLGWHIGQYVVIETNEMNEPPLIRSIWPIPESFLNTLIVCEEDFTLYWTKFAGEILRVRALPEGQPRIAKSVLLHLQTHAPELRLNDSDEPLTLVELKDLRRLLKLELKNFCFTCGSRLHFDFFNKDLWLKVVQWNDVVEDATLESDFNKLSLENKSRDTVFKVTNITILEINTEEQTSEIVNDEISKNPTYMLTREDIGGLTEQLEIVEETIDLALGLCEIPKGFIFYFIYTKCDIKMKVTFGFVGVKISRGLLLYGSSGCGKTMICEATSSRLHERLKNTSSKPLILKLRGGELFSKYLGETEKNLYSYFHKVYSHYPSPSLVIVEDIHNLCPKHETTEVVKRVAVAFLNMLDAMNSKREAQKCFVLATTSHIELLNSNLRRCGRLDRELEIAAPSPSGRAEILKCLLRKLENHKVTSRDIEEIAQITHGFVGADLSSLLCNATLRVLKRESATDPSLTAEDLKAALHTVKPSAMREVLIECPNVRWTDIGGQDDLKMKLKQAIEWPLKYADQFKKMSIKPPRGILMYGPPGCSKTMIAKALATESQLNFLSIKGPELFSMWVGESERAVREVFRKARQVAPAIVFFDEIDAIGSERNEGASGGSGSSVKERVLTQLLTELDGVEALENVTIVAATNRPDLIDKALLRPGRIDRIIYVGLPDEKARKEIFDIKLQKMPLADDVEISTLIKRTEGYTGAEIQAVCHEAALKALEENLDAHHVCWPQFEYALQTVQPRTSPDLLRLYQEYMKKS</sequence>
<protein>
    <recommendedName>
        <fullName evidence="5">PRKCA-binding protein</fullName>
    </recommendedName>
    <alternativeName>
        <fullName evidence="22">Protein interacting with C kinase 1</fullName>
    </alternativeName>
    <alternativeName>
        <fullName evidence="21">Protein kinase C-alpha-binding protein</fullName>
    </alternativeName>
</protein>
<keyword evidence="30" id="KW-1185">Reference proteome</keyword>
<dbReference type="FunFam" id="1.20.1270.60:FF:000023">
    <property type="entry name" value="Interacting with PRKCA"/>
    <property type="match status" value="1"/>
</dbReference>
<dbReference type="Pfam" id="PF17862">
    <property type="entry name" value="AAA_lid_3"/>
    <property type="match status" value="2"/>
</dbReference>
<feature type="domain" description="PDZ" evidence="27">
    <location>
        <begin position="144"/>
        <end position="227"/>
    </location>
</feature>
<dbReference type="PROSITE" id="PS00674">
    <property type="entry name" value="AAA"/>
    <property type="match status" value="1"/>
</dbReference>
<dbReference type="GO" id="GO:0046872">
    <property type="term" value="F:metal ion binding"/>
    <property type="evidence" value="ECO:0007669"/>
    <property type="project" value="UniProtKB-KW"/>
</dbReference>
<keyword evidence="9" id="KW-0479">Metal-binding</keyword>
<evidence type="ECO:0000256" key="17">
    <source>
        <dbReference type="ARBA" id="ARBA00023139"/>
    </source>
</evidence>
<dbReference type="SUPFAM" id="SSF103657">
    <property type="entry name" value="BAR/IMD domain-like"/>
    <property type="match status" value="1"/>
</dbReference>
<keyword evidence="18" id="KW-0009">Actin-binding</keyword>
<comment type="subcellular location">
    <subcellularLocation>
        <location evidence="2">Cytoplasm</location>
        <location evidence="2">Cytoskeleton</location>
    </subcellularLocation>
    <subcellularLocation>
        <location evidence="3">Cytoplasm</location>
        <location evidence="3">Perinuclear region</location>
    </subcellularLocation>
    <subcellularLocation>
        <location evidence="4">Membrane</location>
        <topology evidence="4">Lipid-anchor</topology>
    </subcellularLocation>
    <subcellularLocation>
        <location evidence="1">Membrane</location>
        <topology evidence="1">Peripheral membrane protein</topology>
    </subcellularLocation>
    <subcellularLocation>
        <location evidence="25">Postsynaptic density</location>
    </subcellularLocation>
    <subcellularLocation>
        <location evidence="24">Synapse</location>
        <location evidence="24">Synaptosome</location>
    </subcellularLocation>
</comment>
<evidence type="ECO:0000256" key="23">
    <source>
        <dbReference type="ARBA" id="ARBA00033721"/>
    </source>
</evidence>
<dbReference type="GO" id="GO:0005524">
    <property type="term" value="F:ATP binding"/>
    <property type="evidence" value="ECO:0007669"/>
    <property type="project" value="UniProtKB-KW"/>
</dbReference>
<dbReference type="GO" id="GO:0003779">
    <property type="term" value="F:actin binding"/>
    <property type="evidence" value="ECO:0007669"/>
    <property type="project" value="UniProtKB-KW"/>
</dbReference>
<dbReference type="PROSITE" id="PS50106">
    <property type="entry name" value="PDZ"/>
    <property type="match status" value="1"/>
</dbReference>
<dbReference type="GO" id="GO:0016887">
    <property type="term" value="F:ATP hydrolysis activity"/>
    <property type="evidence" value="ECO:0007669"/>
    <property type="project" value="InterPro"/>
</dbReference>
<keyword evidence="20" id="KW-0449">Lipoprotein</keyword>
<evidence type="ECO:0000256" key="20">
    <source>
        <dbReference type="ARBA" id="ARBA00023288"/>
    </source>
</evidence>
<keyword evidence="13" id="KW-0106">Calcium</keyword>
<evidence type="ECO:0000259" key="28">
    <source>
        <dbReference type="PROSITE" id="PS50870"/>
    </source>
</evidence>
<dbReference type="SMART" id="SM01015">
    <property type="entry name" value="Arfaptin"/>
    <property type="match status" value="1"/>
</dbReference>
<dbReference type="InterPro" id="IPR036034">
    <property type="entry name" value="PDZ_sf"/>
</dbReference>
<organism evidence="29 30">
    <name type="scientific">Glossina morsitans morsitans</name>
    <name type="common">Savannah tsetse fly</name>
    <dbReference type="NCBI Taxonomy" id="37546"/>
    <lineage>
        <taxon>Eukaryota</taxon>
        <taxon>Metazoa</taxon>
        <taxon>Ecdysozoa</taxon>
        <taxon>Arthropoda</taxon>
        <taxon>Hexapoda</taxon>
        <taxon>Insecta</taxon>
        <taxon>Pterygota</taxon>
        <taxon>Neoptera</taxon>
        <taxon>Endopterygota</taxon>
        <taxon>Diptera</taxon>
        <taxon>Brachycera</taxon>
        <taxon>Muscomorpha</taxon>
        <taxon>Hippoboscoidea</taxon>
        <taxon>Glossinidae</taxon>
        <taxon>Glossina</taxon>
    </lineage>
</organism>
<dbReference type="GO" id="GO:0016020">
    <property type="term" value="C:membrane"/>
    <property type="evidence" value="ECO:0007669"/>
    <property type="project" value="UniProtKB-SubCell"/>
</dbReference>
<evidence type="ECO:0000256" key="14">
    <source>
        <dbReference type="ARBA" id="ARBA00022840"/>
    </source>
</evidence>
<dbReference type="CDD" id="cd06722">
    <property type="entry name" value="PDZ_PICK1-like"/>
    <property type="match status" value="1"/>
</dbReference>
<name>A0A1B0G7A5_GLOMM</name>
<evidence type="ECO:0000256" key="15">
    <source>
        <dbReference type="ARBA" id="ARBA00023018"/>
    </source>
</evidence>
<evidence type="ECO:0000313" key="30">
    <source>
        <dbReference type="Proteomes" id="UP000092444"/>
    </source>
</evidence>
<dbReference type="EnsemblMetazoa" id="GMOY009198-RA">
    <property type="protein sequence ID" value="GMOY009198-PA"/>
    <property type="gene ID" value="GMOY009198"/>
</dbReference>
<dbReference type="PANTHER" id="PTHR23077:SF27">
    <property type="entry name" value="ATPASE FAMILY GENE 2 PROTEIN HOMOLOG A"/>
    <property type="match status" value="1"/>
</dbReference>
<evidence type="ECO:0000256" key="11">
    <source>
        <dbReference type="ARBA" id="ARBA00022741"/>
    </source>
</evidence>
<comment type="function">
    <text evidence="23">Probable adapter protein that bind to and organize the subcellular localization of a variety of membrane proteins containing some PDZ recognition sequence. Involved in the clustering of various receptors, possibly by acting at the receptor internalization level. Plays a role in synaptic plasticity by regulating the trafficking and internalization of AMPA receptors. May be regulated upon PRKCA activation. May regulate ASIC1/ASIC3 channel. Regulates actin polymerization by inhibiting the actin-nucleating activity of the Arp2/3 complex; the function is competitive with nucleation promoting factors and is linked to neuronal morphology regulation and AMPA receptor (AMPAR) endocytosis. Via interaction with the Arp2/3 complex involved in regulation of synaptic plasicity of excitatory synapses and required for spine shrinkage during long-term depression (LTD). Involved in regulation of astrocyte morphology, antagonistic to Arp2/3 complex activator WASL/N-WASP function.</text>
</comment>
<dbReference type="SUPFAM" id="SSF50156">
    <property type="entry name" value="PDZ domain-like"/>
    <property type="match status" value="1"/>
</dbReference>
<dbReference type="GO" id="GO:0014069">
    <property type="term" value="C:postsynaptic density"/>
    <property type="evidence" value="ECO:0007669"/>
    <property type="project" value="UniProtKB-SubCell"/>
</dbReference>
<dbReference type="STRING" id="37546.A0A1B0G7A5"/>
<dbReference type="InterPro" id="IPR003593">
    <property type="entry name" value="AAA+_ATPase"/>
</dbReference>
<evidence type="ECO:0000256" key="13">
    <source>
        <dbReference type="ARBA" id="ARBA00022837"/>
    </source>
</evidence>
<dbReference type="InterPro" id="IPR027417">
    <property type="entry name" value="P-loop_NTPase"/>
</dbReference>
<dbReference type="SUPFAM" id="SSF52540">
    <property type="entry name" value="P-loop containing nucleoside triphosphate hydrolases"/>
    <property type="match status" value="2"/>
</dbReference>
<evidence type="ECO:0000256" key="24">
    <source>
        <dbReference type="ARBA" id="ARBA00034102"/>
    </source>
</evidence>
<evidence type="ECO:0000256" key="19">
    <source>
        <dbReference type="ARBA" id="ARBA00023212"/>
    </source>
</evidence>
<evidence type="ECO:0000256" key="1">
    <source>
        <dbReference type="ARBA" id="ARBA00004170"/>
    </source>
</evidence>
<evidence type="ECO:0000256" key="10">
    <source>
        <dbReference type="ARBA" id="ARBA00022737"/>
    </source>
</evidence>
<dbReference type="PhylomeDB" id="A0A1B0G7A5"/>
<dbReference type="Proteomes" id="UP000092444">
    <property type="component" value="Unassembled WGS sequence"/>
</dbReference>
<evidence type="ECO:0000256" key="3">
    <source>
        <dbReference type="ARBA" id="ARBA00004556"/>
    </source>
</evidence>
<evidence type="ECO:0000256" key="22">
    <source>
        <dbReference type="ARBA" id="ARBA00032804"/>
    </source>
</evidence>
<keyword evidence="8" id="KW-0771">Synaptosome</keyword>
<evidence type="ECO:0000256" key="21">
    <source>
        <dbReference type="ARBA" id="ARBA00031097"/>
    </source>
</evidence>
<proteinExistence type="predicted"/>
<dbReference type="GO" id="GO:0019904">
    <property type="term" value="F:protein domain specific binding"/>
    <property type="evidence" value="ECO:0007669"/>
    <property type="project" value="InterPro"/>
</dbReference>
<dbReference type="GO" id="GO:0048471">
    <property type="term" value="C:perinuclear region of cytoplasm"/>
    <property type="evidence" value="ECO:0007669"/>
    <property type="project" value="UniProtKB-SubCell"/>
</dbReference>
<keyword evidence="6" id="KW-0963">Cytoplasm</keyword>
<evidence type="ECO:0000256" key="12">
    <source>
        <dbReference type="ARBA" id="ARBA00022833"/>
    </source>
</evidence>
<evidence type="ECO:0000256" key="6">
    <source>
        <dbReference type="ARBA" id="ARBA00022490"/>
    </source>
</evidence>
<accession>A0A1B0G7A5</accession>
<dbReference type="InterPro" id="IPR027267">
    <property type="entry name" value="AH/BAR_dom_sf"/>
</dbReference>
<dbReference type="FunFam" id="1.10.8.60:FF:000069">
    <property type="entry name" value="spermatogenesis-associated protein 5 isoform X1"/>
    <property type="match status" value="1"/>
</dbReference>
<keyword evidence="17" id="KW-0564">Palmitate</keyword>
<dbReference type="InterPro" id="IPR001478">
    <property type="entry name" value="PDZ"/>
</dbReference>
<keyword evidence="10" id="KW-0677">Repeat</keyword>
<evidence type="ECO:0000256" key="9">
    <source>
        <dbReference type="ARBA" id="ARBA00022723"/>
    </source>
</evidence>
<dbReference type="InterPro" id="IPR041569">
    <property type="entry name" value="AAA_lid_3"/>
</dbReference>
<evidence type="ECO:0000256" key="2">
    <source>
        <dbReference type="ARBA" id="ARBA00004245"/>
    </source>
</evidence>
<dbReference type="Gene3D" id="3.40.50.300">
    <property type="entry name" value="P-loop containing nucleotide triphosphate hydrolases"/>
    <property type="match status" value="2"/>
</dbReference>
<dbReference type="EMBL" id="CCAG010022298">
    <property type="status" value="NOT_ANNOTATED_CDS"/>
    <property type="molecule type" value="Genomic_DNA"/>
</dbReference>
<dbReference type="SMART" id="SM00228">
    <property type="entry name" value="PDZ"/>
    <property type="match status" value="1"/>
</dbReference>
<dbReference type="GO" id="GO:0005856">
    <property type="term" value="C:cytoskeleton"/>
    <property type="evidence" value="ECO:0007669"/>
    <property type="project" value="UniProtKB-SubCell"/>
</dbReference>
<dbReference type="CDD" id="cd19511">
    <property type="entry name" value="RecA-like_CDC48_r2-like"/>
    <property type="match status" value="1"/>
</dbReference>
<dbReference type="Pfam" id="PF06456">
    <property type="entry name" value="Arfaptin"/>
    <property type="match status" value="1"/>
</dbReference>
<evidence type="ECO:0000256" key="7">
    <source>
        <dbReference type="ARBA" id="ARBA00022553"/>
    </source>
</evidence>
<dbReference type="FunFam" id="3.40.50.300:FF:000018">
    <property type="entry name" value="Cell division control 48"/>
    <property type="match status" value="1"/>
</dbReference>
<evidence type="ECO:0000259" key="27">
    <source>
        <dbReference type="PROSITE" id="PS50106"/>
    </source>
</evidence>
<evidence type="ECO:0000256" key="4">
    <source>
        <dbReference type="ARBA" id="ARBA00004635"/>
    </source>
</evidence>
<evidence type="ECO:0000256" key="8">
    <source>
        <dbReference type="ARBA" id="ARBA00022599"/>
    </source>
</evidence>
<reference evidence="29" key="1">
    <citation type="submission" date="2020-05" db="UniProtKB">
        <authorList>
            <consortium name="EnsemblMetazoa"/>
        </authorList>
    </citation>
    <scope>IDENTIFICATION</scope>
    <source>
        <strain evidence="29">Yale</strain>
    </source>
</reference>
<dbReference type="FunFam" id="2.30.42.10:FF:000073">
    <property type="entry name" value="Interacting with PRKCA"/>
    <property type="match status" value="1"/>
</dbReference>
<dbReference type="Gene3D" id="2.30.42.10">
    <property type="match status" value="1"/>
</dbReference>
<dbReference type="PANTHER" id="PTHR23077">
    <property type="entry name" value="AAA-FAMILY ATPASE"/>
    <property type="match status" value="1"/>
</dbReference>
<evidence type="ECO:0000256" key="25">
    <source>
        <dbReference type="ARBA" id="ARBA00034105"/>
    </source>
</evidence>
<dbReference type="InterPro" id="IPR003959">
    <property type="entry name" value="ATPase_AAA_core"/>
</dbReference>
<keyword evidence="15" id="KW-0770">Synapse</keyword>
<dbReference type="PROSITE" id="PS50870">
    <property type="entry name" value="AH"/>
    <property type="match status" value="1"/>
</dbReference>
<dbReference type="InterPro" id="IPR003960">
    <property type="entry name" value="ATPase_AAA_CS"/>
</dbReference>
<evidence type="ECO:0000256" key="18">
    <source>
        <dbReference type="ARBA" id="ARBA00023203"/>
    </source>
</evidence>
<keyword evidence="12" id="KW-0862">Zinc</keyword>
<evidence type="ECO:0000256" key="26">
    <source>
        <dbReference type="ARBA" id="ARBA00093501"/>
    </source>
</evidence>
<comment type="subunit">
    <text evidence="26">Monomer and homodimer. Interacts with CXADR. Interacts presynaptically with the glutamate receptors GRIA2, GRIA3, GRIK3, isoform 3 of GRIA4, isoform A of GRM4, GRM7 and GRM8; with NAPA and NAPB; and with BTG2. The interaction with NAPA and NAPB disrupts the interaction with GRIA2, conducting to the internalization of GRIA2. Interacts with PRKCA; with the amine transporters SLC6A2 and SLC6A3; with the channels ASIC1 and ASIC2; with the GTP-binding proteins ARF1 and ARF3; with the ephrin receptor tyrosine kinases EPHA7, EPHB1 and EPHB2; with ERBB2 and through its PDZ domain with the C-terminal tail of PRLHR. Interacts with UNC5A. Interacts (via AH domain) with NCS1/FREQ; in a calcium-dependent manner. Interacts with F-actin and associates with the ARP2/3 complex. Interacts (via PDZ domain) with ARF1 (activated); the interaction blocks Arp2/3 complex inhibition. Interacts with SORCS3.</text>
</comment>
<dbReference type="SMART" id="SM00382">
    <property type="entry name" value="AAA"/>
    <property type="match status" value="2"/>
</dbReference>
<dbReference type="Gene3D" id="1.20.1270.60">
    <property type="entry name" value="Arfaptin homology (AH) domain/BAR domain"/>
    <property type="match status" value="1"/>
</dbReference>
<keyword evidence="19" id="KW-0206">Cytoskeleton</keyword>
<dbReference type="VEuPathDB" id="VectorBase:GMOY009198"/>
<evidence type="ECO:0000256" key="16">
    <source>
        <dbReference type="ARBA" id="ARBA00023136"/>
    </source>
</evidence>
<feature type="domain" description="AH" evidence="28">
    <location>
        <begin position="266"/>
        <end position="479"/>
    </location>
</feature>
<keyword evidence="14" id="KW-0067">ATP-binding</keyword>
<dbReference type="InterPro" id="IPR010504">
    <property type="entry name" value="AH_dom"/>
</dbReference>
<dbReference type="Pfam" id="PF00595">
    <property type="entry name" value="PDZ"/>
    <property type="match status" value="1"/>
</dbReference>
<keyword evidence="7" id="KW-0597">Phosphoprotein</keyword>
<evidence type="ECO:0000313" key="29">
    <source>
        <dbReference type="EnsemblMetazoa" id="GMOY009198-PA"/>
    </source>
</evidence>
<evidence type="ECO:0000256" key="5">
    <source>
        <dbReference type="ARBA" id="ARBA00017975"/>
    </source>
</evidence>
<dbReference type="InterPro" id="IPR050168">
    <property type="entry name" value="AAA_ATPase_domain"/>
</dbReference>
<keyword evidence="16" id="KW-0472">Membrane</keyword>
<dbReference type="CDD" id="cd07659">
    <property type="entry name" value="BAR_PICK1"/>
    <property type="match status" value="1"/>
</dbReference>
<dbReference type="Pfam" id="PF00004">
    <property type="entry name" value="AAA"/>
    <property type="match status" value="2"/>
</dbReference>
<dbReference type="Gene3D" id="1.10.8.60">
    <property type="match status" value="2"/>
</dbReference>
<dbReference type="GO" id="GO:0043005">
    <property type="term" value="C:neuron projection"/>
    <property type="evidence" value="ECO:0007669"/>
    <property type="project" value="UniProtKB-KW"/>
</dbReference>
<keyword evidence="11" id="KW-0547">Nucleotide-binding</keyword>